<reference evidence="1 2" key="1">
    <citation type="submission" date="2015-02" db="EMBL/GenBank/DDBJ databases">
        <title>Genome sequence of thermotolerant Streptomyces cyaneogriseus subsp. Noncyanogenus NMWT1, the producer of nematocidal antibiotics nemadectin.</title>
        <authorList>
            <person name="Wang H."/>
            <person name="Li C."/>
            <person name="Xiang W."/>
            <person name="Wang X."/>
        </authorList>
    </citation>
    <scope>NUCLEOTIDE SEQUENCE [LARGE SCALE GENOMIC DNA]</scope>
    <source>
        <strain evidence="1 2">NMWT 1</strain>
    </source>
</reference>
<keyword evidence="2" id="KW-1185">Reference proteome</keyword>
<dbReference type="Proteomes" id="UP000032234">
    <property type="component" value="Chromosome"/>
</dbReference>
<evidence type="ECO:0000313" key="1">
    <source>
        <dbReference type="EMBL" id="AJP04374.1"/>
    </source>
</evidence>
<gene>
    <name evidence="1" type="ORF">TU94_25835</name>
</gene>
<dbReference type="PATRIC" id="fig|477245.3.peg.5462"/>
<dbReference type="HOGENOM" id="CLU_2332332_0_0_11"/>
<dbReference type="EMBL" id="CP010849">
    <property type="protein sequence ID" value="AJP04374.1"/>
    <property type="molecule type" value="Genomic_DNA"/>
</dbReference>
<protein>
    <submittedName>
        <fullName evidence="1">Uncharacterized protein</fullName>
    </submittedName>
</protein>
<sequence>MADQQGDSGFSIKMCDLPVTLPARDDSEWSLREILEWAPRHSDWQSKRICVAGCGVTCLEVPEGTLIEVPTEDALDMRLVAPAEVERRLAENRLWRTDPE</sequence>
<accession>A0A0C5G7R1</accession>
<evidence type="ECO:0000313" key="2">
    <source>
        <dbReference type="Proteomes" id="UP000032234"/>
    </source>
</evidence>
<name>A0A0C5G7R1_9ACTN</name>
<dbReference type="KEGG" id="scw:TU94_25835"/>
<dbReference type="AlphaFoldDB" id="A0A0C5G7R1"/>
<proteinExistence type="predicted"/>
<organism evidence="1 2">
    <name type="scientific">Streptomyces cyaneogriseus subsp. noncyanogenus</name>
    <dbReference type="NCBI Taxonomy" id="477245"/>
    <lineage>
        <taxon>Bacteria</taxon>
        <taxon>Bacillati</taxon>
        <taxon>Actinomycetota</taxon>
        <taxon>Actinomycetes</taxon>
        <taxon>Kitasatosporales</taxon>
        <taxon>Streptomycetaceae</taxon>
        <taxon>Streptomyces</taxon>
    </lineage>
</organism>
<dbReference type="OrthoDB" id="4325342at2"/>
<dbReference type="RefSeq" id="WP_044385041.1">
    <property type="nucleotide sequence ID" value="NZ_CP010849.1"/>
</dbReference>